<dbReference type="RefSeq" id="WP_117316691.1">
    <property type="nucleotide sequence ID" value="NZ_QQSW01000006.1"/>
</dbReference>
<dbReference type="PROSITE" id="PS51365">
    <property type="entry name" value="RENAL_DIPEPTIDASE_2"/>
    <property type="match status" value="1"/>
</dbReference>
<proteinExistence type="predicted"/>
<dbReference type="InterPro" id="IPR008257">
    <property type="entry name" value="Pept_M19"/>
</dbReference>
<dbReference type="InterPro" id="IPR006311">
    <property type="entry name" value="TAT_signal"/>
</dbReference>
<dbReference type="GO" id="GO:0006508">
    <property type="term" value="P:proteolysis"/>
    <property type="evidence" value="ECO:0007669"/>
    <property type="project" value="InterPro"/>
</dbReference>
<dbReference type="PROSITE" id="PS51318">
    <property type="entry name" value="TAT"/>
    <property type="match status" value="1"/>
</dbReference>
<comment type="caution">
    <text evidence="2">The sequence shown here is derived from an EMBL/GenBank/DDBJ whole genome shotgun (WGS) entry which is preliminary data.</text>
</comment>
<dbReference type="EMBL" id="SLWX01000001">
    <property type="protein sequence ID" value="TCO78509.1"/>
    <property type="molecule type" value="Genomic_DNA"/>
</dbReference>
<evidence type="ECO:0000256" key="1">
    <source>
        <dbReference type="SAM" id="SignalP"/>
    </source>
</evidence>
<keyword evidence="3" id="KW-1185">Reference proteome</keyword>
<accession>A0A4R2L3J0</accession>
<evidence type="ECO:0000313" key="3">
    <source>
        <dbReference type="Proteomes" id="UP000294980"/>
    </source>
</evidence>
<sequence>MSTSSTRRVFMKTAATALAASALPGSLRAQSDDAYDDMLVIDALCFGKDWGDDVYQALRAANYSGIIESLPRRDLQTAIDALVDWRTQIDTHADQLMPALQAADFTRAKDSGRTAVLMNFQDSTMLEGEVSNIDALHALGMRSFQLTYNFRNLVGDGCLERTNAGLSDFGLEVVERMNSLGVLIDLSHCGPQTTLDGIAFSERPVGITHTMCAAIRSHPRAKTDEQIRACAEKGGVIGMVALGYFVGPDPGGETTIEHYADHIEHAVKVAGIEHVGVSTDFPPQGISPWATYENWYTPRTGFFKESYELRWPPWIPELDSTDRFRNLNRVLEARGWSSRDRERLLGRNWLRLFEDTIG</sequence>
<dbReference type="Proteomes" id="UP000294980">
    <property type="component" value="Unassembled WGS sequence"/>
</dbReference>
<name>A0A4R2L3J0_9GAMM</name>
<dbReference type="GO" id="GO:0070573">
    <property type="term" value="F:metallodipeptidase activity"/>
    <property type="evidence" value="ECO:0007669"/>
    <property type="project" value="InterPro"/>
</dbReference>
<dbReference type="OrthoDB" id="9804920at2"/>
<reference evidence="2 3" key="1">
    <citation type="submission" date="2019-03" db="EMBL/GenBank/DDBJ databases">
        <title>Genomic Encyclopedia of Type Strains, Phase IV (KMG-IV): sequencing the most valuable type-strain genomes for metagenomic binning, comparative biology and taxonomic classification.</title>
        <authorList>
            <person name="Goeker M."/>
        </authorList>
    </citation>
    <scope>NUCLEOTIDE SEQUENCE [LARGE SCALE GENOMIC DNA]</scope>
    <source>
        <strain evidence="2 3">DSM 23344</strain>
    </source>
</reference>
<keyword evidence="1" id="KW-0732">Signal</keyword>
<feature type="chain" id="PRO_5020954520" evidence="1">
    <location>
        <begin position="30"/>
        <end position="358"/>
    </location>
</feature>
<dbReference type="PANTHER" id="PTHR10443">
    <property type="entry name" value="MICROSOMAL DIPEPTIDASE"/>
    <property type="match status" value="1"/>
</dbReference>
<dbReference type="SUPFAM" id="SSF51556">
    <property type="entry name" value="Metallo-dependent hydrolases"/>
    <property type="match status" value="1"/>
</dbReference>
<dbReference type="PANTHER" id="PTHR10443:SF12">
    <property type="entry name" value="DIPEPTIDASE"/>
    <property type="match status" value="1"/>
</dbReference>
<organism evidence="2 3">
    <name type="scientific">Chromatocurvus halotolerans</name>
    <dbReference type="NCBI Taxonomy" id="1132028"/>
    <lineage>
        <taxon>Bacteria</taxon>
        <taxon>Pseudomonadati</taxon>
        <taxon>Pseudomonadota</taxon>
        <taxon>Gammaproteobacteria</taxon>
        <taxon>Cellvibrionales</taxon>
        <taxon>Halieaceae</taxon>
        <taxon>Chromatocurvus</taxon>
    </lineage>
</organism>
<dbReference type="AlphaFoldDB" id="A0A4R2L3J0"/>
<evidence type="ECO:0000313" key="2">
    <source>
        <dbReference type="EMBL" id="TCO78509.1"/>
    </source>
</evidence>
<dbReference type="Gene3D" id="3.20.20.140">
    <property type="entry name" value="Metal-dependent hydrolases"/>
    <property type="match status" value="1"/>
</dbReference>
<feature type="signal peptide" evidence="1">
    <location>
        <begin position="1"/>
        <end position="29"/>
    </location>
</feature>
<dbReference type="InterPro" id="IPR032466">
    <property type="entry name" value="Metal_Hydrolase"/>
</dbReference>
<dbReference type="Pfam" id="PF01244">
    <property type="entry name" value="Peptidase_M19"/>
    <property type="match status" value="1"/>
</dbReference>
<gene>
    <name evidence="2" type="ORF">EV688_101326</name>
</gene>
<protein>
    <submittedName>
        <fullName evidence="2">Membrane dipeptidase</fullName>
    </submittedName>
</protein>